<evidence type="ECO:0000313" key="2">
    <source>
        <dbReference type="Proteomes" id="UP000199068"/>
    </source>
</evidence>
<protein>
    <submittedName>
        <fullName evidence="1">Uncharacterized protein</fullName>
    </submittedName>
</protein>
<dbReference type="Proteomes" id="UP000199068">
    <property type="component" value="Unassembled WGS sequence"/>
</dbReference>
<gene>
    <name evidence="1" type="ORF">SAMN04515677_103420</name>
</gene>
<evidence type="ECO:0000313" key="1">
    <source>
        <dbReference type="EMBL" id="SDL79718.1"/>
    </source>
</evidence>
<sequence length="137" mass="16492">MYYNEILLKKFETYWNPKQIYIDNEKYNSSCEIIDDLEYVKLYTGIFNNEKNFRNIFGNIIIGKSCKKNIKGYNSLRECYGLLVSKEDIDDLKLFINKVSPVQWEIFGRTFNSRYIYIFDEEKQSHKSIEWNGLSNF</sequence>
<dbReference type="AlphaFoldDB" id="A0A1G9MZR4"/>
<organism evidence="1 2">
    <name type="scientific">Romboutsia lituseburensis DSM 797</name>
    <dbReference type="NCBI Taxonomy" id="1121325"/>
    <lineage>
        <taxon>Bacteria</taxon>
        <taxon>Bacillati</taxon>
        <taxon>Bacillota</taxon>
        <taxon>Clostridia</taxon>
        <taxon>Peptostreptococcales</taxon>
        <taxon>Peptostreptococcaceae</taxon>
        <taxon>Romboutsia</taxon>
    </lineage>
</organism>
<reference evidence="1 2" key="1">
    <citation type="submission" date="2016-10" db="EMBL/GenBank/DDBJ databases">
        <authorList>
            <person name="de Groot N.N."/>
        </authorList>
    </citation>
    <scope>NUCLEOTIDE SEQUENCE [LARGE SCALE GENOMIC DNA]</scope>
    <source>
        <strain evidence="1 2">DSM 797</strain>
    </source>
</reference>
<name>A0A1G9MZR4_9FIRM</name>
<proteinExistence type="predicted"/>
<dbReference type="EMBL" id="FNGW01000003">
    <property type="protein sequence ID" value="SDL79718.1"/>
    <property type="molecule type" value="Genomic_DNA"/>
</dbReference>
<accession>A0A1G9MZR4</accession>
<dbReference type="RefSeq" id="WP_092725105.1">
    <property type="nucleotide sequence ID" value="NZ_FNGW01000003.1"/>
</dbReference>
<keyword evidence="2" id="KW-1185">Reference proteome</keyword>